<dbReference type="Gene3D" id="3.60.130.10">
    <property type="entry name" value="Clavaminate synthase-like"/>
    <property type="match status" value="1"/>
</dbReference>
<protein>
    <recommendedName>
        <fullName evidence="4">TauD/TfdA-like domain-containing protein</fullName>
    </recommendedName>
</protein>
<evidence type="ECO:0000256" key="2">
    <source>
        <dbReference type="ARBA" id="ARBA00023002"/>
    </source>
</evidence>
<keyword evidence="3" id="KW-0045">Antibiotic biosynthesis</keyword>
<dbReference type="PANTHER" id="PTHR10696">
    <property type="entry name" value="GAMMA-BUTYROBETAINE HYDROXYLASE-RELATED"/>
    <property type="match status" value="1"/>
</dbReference>
<dbReference type="InterPro" id="IPR003819">
    <property type="entry name" value="TauD/TfdA-like"/>
</dbReference>
<dbReference type="Pfam" id="PF02668">
    <property type="entry name" value="TauD"/>
    <property type="match status" value="1"/>
</dbReference>
<dbReference type="InterPro" id="IPR050411">
    <property type="entry name" value="AlphaKG_dependent_hydroxylases"/>
</dbReference>
<dbReference type="InterPro" id="IPR042098">
    <property type="entry name" value="TauD-like_sf"/>
</dbReference>
<gene>
    <name evidence="5" type="ORF">SOCE836_042060</name>
</gene>
<proteinExistence type="predicted"/>
<keyword evidence="2" id="KW-0560">Oxidoreductase</keyword>
<dbReference type="SUPFAM" id="SSF51197">
    <property type="entry name" value="Clavaminate synthase-like"/>
    <property type="match status" value="1"/>
</dbReference>
<organism evidence="5 6">
    <name type="scientific">Sorangium cellulosum</name>
    <name type="common">Polyangium cellulosum</name>
    <dbReference type="NCBI Taxonomy" id="56"/>
    <lineage>
        <taxon>Bacteria</taxon>
        <taxon>Pseudomonadati</taxon>
        <taxon>Myxococcota</taxon>
        <taxon>Polyangia</taxon>
        <taxon>Polyangiales</taxon>
        <taxon>Polyangiaceae</taxon>
        <taxon>Sorangium</taxon>
    </lineage>
</organism>
<evidence type="ECO:0000256" key="1">
    <source>
        <dbReference type="ARBA" id="ARBA00001954"/>
    </source>
</evidence>
<name>A0A4P2QPJ6_SORCE</name>
<evidence type="ECO:0000259" key="4">
    <source>
        <dbReference type="Pfam" id="PF02668"/>
    </source>
</evidence>
<reference evidence="5 6" key="1">
    <citation type="submission" date="2015-09" db="EMBL/GenBank/DDBJ databases">
        <title>Sorangium comparison.</title>
        <authorList>
            <person name="Zaburannyi N."/>
            <person name="Bunk B."/>
            <person name="Overmann J."/>
            <person name="Mueller R."/>
        </authorList>
    </citation>
    <scope>NUCLEOTIDE SEQUENCE [LARGE SCALE GENOMIC DNA]</scope>
    <source>
        <strain evidence="5 6">So ce836</strain>
    </source>
</reference>
<dbReference type="Proteomes" id="UP000295497">
    <property type="component" value="Chromosome"/>
</dbReference>
<feature type="domain" description="TauD/TfdA-like" evidence="4">
    <location>
        <begin position="45"/>
        <end position="336"/>
    </location>
</feature>
<evidence type="ECO:0000256" key="3">
    <source>
        <dbReference type="ARBA" id="ARBA00023194"/>
    </source>
</evidence>
<comment type="cofactor">
    <cofactor evidence="1">
        <name>Fe(2+)</name>
        <dbReference type="ChEBI" id="CHEBI:29033"/>
    </cofactor>
</comment>
<dbReference type="EMBL" id="CP012672">
    <property type="protein sequence ID" value="AUX32070.1"/>
    <property type="molecule type" value="Genomic_DNA"/>
</dbReference>
<dbReference type="GO" id="GO:0017000">
    <property type="term" value="P:antibiotic biosynthetic process"/>
    <property type="evidence" value="ECO:0007669"/>
    <property type="project" value="UniProtKB-KW"/>
</dbReference>
<accession>A0A4P2QPJ6</accession>
<dbReference type="AlphaFoldDB" id="A0A4P2QPJ6"/>
<sequence length="346" mass="38472">MSISNRPLRGDRRREVVLSGAALVDVRPWSEARSVLAVASPAAAAGYVDLAAWIRAHRPRVDALLLEHRALLFRGFGVDAPERFAEVVAAASDGDPLDAPGDESTPRAEAGAKRVYASTFYPQHQTIDMHNEGAYCFTWPRKIFFCCITAPGGRGETPICDVRRVLARIPLEIQARFEARGVRYVRNYNAGVGLTWQQAFYTDDRAKVEAYCKAHAIEVEWLDGERLRTVAVRPAVQRHPITGERLWFNHAAFFHLAAREADVRQALVSTYGEDGLPFQTFYGDGSPIDPADVRTILDAYDAERILFPWARGDVLLLDNMTVAHGREPFEGARRVVVALSEPQSVS</sequence>
<evidence type="ECO:0000313" key="5">
    <source>
        <dbReference type="EMBL" id="AUX32070.1"/>
    </source>
</evidence>
<dbReference type="GO" id="GO:0016706">
    <property type="term" value="F:2-oxoglutarate-dependent dioxygenase activity"/>
    <property type="evidence" value="ECO:0007669"/>
    <property type="project" value="UniProtKB-ARBA"/>
</dbReference>
<evidence type="ECO:0000313" key="6">
    <source>
        <dbReference type="Proteomes" id="UP000295497"/>
    </source>
</evidence>
<dbReference type="RefSeq" id="WP_237245466.1">
    <property type="nucleotide sequence ID" value="NZ_CP012672.1"/>
</dbReference>
<dbReference type="PANTHER" id="PTHR10696:SF56">
    <property type="entry name" value="TAUD_TFDA-LIKE DOMAIN-CONTAINING PROTEIN"/>
    <property type="match status" value="1"/>
</dbReference>